<reference evidence="6 7" key="1">
    <citation type="submission" date="2023-07" db="EMBL/GenBank/DDBJ databases">
        <title>Comparative genomics of wheat-associated soil bacteria to identify genetic determinants of phenazine resistance.</title>
        <authorList>
            <person name="Mouncey N."/>
        </authorList>
    </citation>
    <scope>NUCLEOTIDE SEQUENCE [LARGE SCALE GENOMIC DNA]</scope>
    <source>
        <strain evidence="6 7">W2I7</strain>
    </source>
</reference>
<dbReference type="InterPro" id="IPR010982">
    <property type="entry name" value="Lambda_DNA-bd_dom_sf"/>
</dbReference>
<organism evidence="6 7">
    <name type="scientific">Microbacterium murale</name>
    <dbReference type="NCBI Taxonomy" id="1081040"/>
    <lineage>
        <taxon>Bacteria</taxon>
        <taxon>Bacillati</taxon>
        <taxon>Actinomycetota</taxon>
        <taxon>Actinomycetes</taxon>
        <taxon>Micrococcales</taxon>
        <taxon>Microbacteriaceae</taxon>
        <taxon>Microbacterium</taxon>
    </lineage>
</organism>
<sequence>MPRTTGAPRRRTLQDVAEALDLTVNTVSRALRDLPGVSDETRARIKAEAERIGYVPNANARSLVLGSRRTIGVIITDLANPFFNDLVTEIEEQAIQEGYTLLLLLSDEDPDREQFAVDTALRSGVDGIIAVPVQGRSNPWTAVTKAGIPLVIVARELPDLEADFYSSDNETGRRMTTAALIERGARDIVLVEEDLQISTVAHRLGGFRDALEAHGIPFDSRRDCTRALTSHGARCLALARRGCSPGRSGPPRKRSRPGCVHGGQRLFRARDLRGAAGSGHSRSG</sequence>
<keyword evidence="7" id="KW-1185">Reference proteome</keyword>
<keyword evidence="2 6" id="KW-0238">DNA-binding</keyword>
<keyword evidence="1" id="KW-0805">Transcription regulation</keyword>
<dbReference type="SUPFAM" id="SSF53822">
    <property type="entry name" value="Periplasmic binding protein-like I"/>
    <property type="match status" value="1"/>
</dbReference>
<evidence type="ECO:0000256" key="4">
    <source>
        <dbReference type="SAM" id="MobiDB-lite"/>
    </source>
</evidence>
<feature type="domain" description="HTH lacI-type" evidence="5">
    <location>
        <begin position="11"/>
        <end position="65"/>
    </location>
</feature>
<dbReference type="PROSITE" id="PS50932">
    <property type="entry name" value="HTH_LACI_2"/>
    <property type="match status" value="1"/>
</dbReference>
<evidence type="ECO:0000256" key="3">
    <source>
        <dbReference type="ARBA" id="ARBA00023163"/>
    </source>
</evidence>
<keyword evidence="3" id="KW-0804">Transcription</keyword>
<dbReference type="PANTHER" id="PTHR30146">
    <property type="entry name" value="LACI-RELATED TRANSCRIPTIONAL REPRESSOR"/>
    <property type="match status" value="1"/>
</dbReference>
<dbReference type="RefSeq" id="WP_307360753.1">
    <property type="nucleotide sequence ID" value="NZ_JAUSXK010000001.1"/>
</dbReference>
<evidence type="ECO:0000256" key="2">
    <source>
        <dbReference type="ARBA" id="ARBA00023125"/>
    </source>
</evidence>
<dbReference type="InterPro" id="IPR000843">
    <property type="entry name" value="HTH_LacI"/>
</dbReference>
<dbReference type="InterPro" id="IPR001761">
    <property type="entry name" value="Peripla_BP/Lac1_sug-bd_dom"/>
</dbReference>
<accession>A0ABU0P8S8</accession>
<feature type="region of interest" description="Disordered" evidence="4">
    <location>
        <begin position="242"/>
        <end position="261"/>
    </location>
</feature>
<dbReference type="Pfam" id="PF00532">
    <property type="entry name" value="Peripla_BP_1"/>
    <property type="match status" value="1"/>
</dbReference>
<dbReference type="SUPFAM" id="SSF47413">
    <property type="entry name" value="lambda repressor-like DNA-binding domains"/>
    <property type="match status" value="1"/>
</dbReference>
<dbReference type="PANTHER" id="PTHR30146:SF154">
    <property type="entry name" value="TRANSCRIPTION REGULATOR, MEMBER OF GALR FAMILY"/>
    <property type="match status" value="1"/>
</dbReference>
<dbReference type="CDD" id="cd06267">
    <property type="entry name" value="PBP1_LacI_sugar_binding-like"/>
    <property type="match status" value="1"/>
</dbReference>
<evidence type="ECO:0000313" key="6">
    <source>
        <dbReference type="EMBL" id="MDQ0643735.1"/>
    </source>
</evidence>
<evidence type="ECO:0000256" key="1">
    <source>
        <dbReference type="ARBA" id="ARBA00023015"/>
    </source>
</evidence>
<gene>
    <name evidence="6" type="ORF">QFZ46_001895</name>
</gene>
<evidence type="ECO:0000259" key="5">
    <source>
        <dbReference type="PROSITE" id="PS50932"/>
    </source>
</evidence>
<dbReference type="Gene3D" id="3.40.50.2300">
    <property type="match status" value="2"/>
</dbReference>
<dbReference type="CDD" id="cd01392">
    <property type="entry name" value="HTH_LacI"/>
    <property type="match status" value="1"/>
</dbReference>
<dbReference type="SMART" id="SM00354">
    <property type="entry name" value="HTH_LACI"/>
    <property type="match status" value="1"/>
</dbReference>
<dbReference type="Proteomes" id="UP001239085">
    <property type="component" value="Unassembled WGS sequence"/>
</dbReference>
<comment type="caution">
    <text evidence="6">The sequence shown here is derived from an EMBL/GenBank/DDBJ whole genome shotgun (WGS) entry which is preliminary data.</text>
</comment>
<dbReference type="GO" id="GO:0003677">
    <property type="term" value="F:DNA binding"/>
    <property type="evidence" value="ECO:0007669"/>
    <property type="project" value="UniProtKB-KW"/>
</dbReference>
<protein>
    <submittedName>
        <fullName evidence="6">DNA-binding LacI/PurR family transcriptional regulator</fullName>
    </submittedName>
</protein>
<dbReference type="EMBL" id="JAUSXK010000001">
    <property type="protein sequence ID" value="MDQ0643735.1"/>
    <property type="molecule type" value="Genomic_DNA"/>
</dbReference>
<dbReference type="InterPro" id="IPR028082">
    <property type="entry name" value="Peripla_BP_I"/>
</dbReference>
<dbReference type="Gene3D" id="1.10.260.40">
    <property type="entry name" value="lambda repressor-like DNA-binding domains"/>
    <property type="match status" value="1"/>
</dbReference>
<dbReference type="Pfam" id="PF00356">
    <property type="entry name" value="LacI"/>
    <property type="match status" value="1"/>
</dbReference>
<evidence type="ECO:0000313" key="7">
    <source>
        <dbReference type="Proteomes" id="UP001239085"/>
    </source>
</evidence>
<name>A0ABU0P8S8_9MICO</name>
<proteinExistence type="predicted"/>